<proteinExistence type="predicted"/>
<evidence type="ECO:0000313" key="2">
    <source>
        <dbReference type="Proteomes" id="UP001211907"/>
    </source>
</evidence>
<dbReference type="SUPFAM" id="SSF48371">
    <property type="entry name" value="ARM repeat"/>
    <property type="match status" value="1"/>
</dbReference>
<comment type="caution">
    <text evidence="1">The sequence shown here is derived from an EMBL/GenBank/DDBJ whole genome shotgun (WGS) entry which is preliminary data.</text>
</comment>
<feature type="non-terminal residue" evidence="1">
    <location>
        <position position="622"/>
    </location>
</feature>
<name>A0AAD5X9X4_9FUNG</name>
<sequence length="622" mass="69872">MLGILTNGNREISLCLLSLFDDPNEDVRKVAAKSLAIRSLNNDPSQFHALNTSIVSSNAIHHREDGSCVFDDPKDACGVANWFRQNEEDGGGIIAVSRKNNRWVGLPMALKSPFKYLLSCLDDSVGLSDVDIKWQGSLEERLTFGYWAFHISQHIFSICPVLANSNIYENQKGIHLPTLSDPRQKAITKIVQDLLSRLEKNHPTVLVDDPFLTEQMRNLRHSISLISTGILEGSNKFANTTIPLCDHRVLRTVATLLSTLRHDETVLIRLVVIESLARILGVQILIDRVNQTGFAPSDIVQDLIPTLPQKFSKESIESLRIIYRLVRGGINPHDNDESKFALWGTEKYDKIEKHTKIEAIRNALLNYGETVHLHAVFKLGDFDATRFSKSHHLVSNINRGGTVNVFSQPFAEIPQIQPIFKWAHREEEDTEKRTTKSLQSGNIQQLADFELSHSYRDDVPEEKTAAPTLVSVKSSVLDGDIPHFHSSMLKNLATEEQKLMEEFNKQIQLDDLSLLNHHFDDIALIQSSQYKSHSRLSHSNLQNPITVPDAGEGASLLFKQTENYFDEALDLLESNTGGPDAKLLENLLNQTEGVSLFVPIEIGDAESQLDYNKSVEIPENQD</sequence>
<reference evidence="1" key="1">
    <citation type="submission" date="2020-05" db="EMBL/GenBank/DDBJ databases">
        <title>Phylogenomic resolution of chytrid fungi.</title>
        <authorList>
            <person name="Stajich J.E."/>
            <person name="Amses K."/>
            <person name="Simmons R."/>
            <person name="Seto K."/>
            <person name="Myers J."/>
            <person name="Bonds A."/>
            <person name="Quandt C.A."/>
            <person name="Barry K."/>
            <person name="Liu P."/>
            <person name="Grigoriev I."/>
            <person name="Longcore J.E."/>
            <person name="James T.Y."/>
        </authorList>
    </citation>
    <scope>NUCLEOTIDE SEQUENCE</scope>
    <source>
        <strain evidence="1">JEL0513</strain>
    </source>
</reference>
<dbReference type="EMBL" id="JADGJH010004468">
    <property type="protein sequence ID" value="KAJ3085722.1"/>
    <property type="molecule type" value="Genomic_DNA"/>
</dbReference>
<dbReference type="InterPro" id="IPR016024">
    <property type="entry name" value="ARM-type_fold"/>
</dbReference>
<gene>
    <name evidence="1" type="ORF">HK100_008942</name>
</gene>
<dbReference type="AlphaFoldDB" id="A0AAD5X9X4"/>
<organism evidence="1 2">
    <name type="scientific">Physocladia obscura</name>
    <dbReference type="NCBI Taxonomy" id="109957"/>
    <lineage>
        <taxon>Eukaryota</taxon>
        <taxon>Fungi</taxon>
        <taxon>Fungi incertae sedis</taxon>
        <taxon>Chytridiomycota</taxon>
        <taxon>Chytridiomycota incertae sedis</taxon>
        <taxon>Chytridiomycetes</taxon>
        <taxon>Chytridiales</taxon>
        <taxon>Chytriomycetaceae</taxon>
        <taxon>Physocladia</taxon>
    </lineage>
</organism>
<evidence type="ECO:0000313" key="1">
    <source>
        <dbReference type="EMBL" id="KAJ3085722.1"/>
    </source>
</evidence>
<dbReference type="Proteomes" id="UP001211907">
    <property type="component" value="Unassembled WGS sequence"/>
</dbReference>
<keyword evidence="2" id="KW-1185">Reference proteome</keyword>
<accession>A0AAD5X9X4</accession>
<protein>
    <submittedName>
        <fullName evidence="1">Uncharacterized protein</fullName>
    </submittedName>
</protein>